<protein>
    <submittedName>
        <fullName evidence="1">Uncharacterized protein</fullName>
    </submittedName>
</protein>
<dbReference type="Proteomes" id="UP000001662">
    <property type="component" value="Chromosome"/>
</dbReference>
<sequence>MKRNFDAIRRNRIENLFYIHPVCLSEDKIL</sequence>
<dbReference type="EMBL" id="CP002109">
    <property type="protein sequence ID" value="ADL04319.1"/>
    <property type="molecule type" value="Genomic_DNA"/>
</dbReference>
<dbReference type="PaxDb" id="610130-Closa_1723"/>
<organism evidence="1 2">
    <name type="scientific">Lacrimispora saccharolytica (strain ATCC 35040 / DSM 2544 / NRCC 2533 / WM1)</name>
    <name type="common">Clostridium saccharolyticum</name>
    <dbReference type="NCBI Taxonomy" id="610130"/>
    <lineage>
        <taxon>Bacteria</taxon>
        <taxon>Bacillati</taxon>
        <taxon>Bacillota</taxon>
        <taxon>Clostridia</taxon>
        <taxon>Lachnospirales</taxon>
        <taxon>Lachnospiraceae</taxon>
        <taxon>Lacrimispora</taxon>
    </lineage>
</organism>
<keyword evidence="2" id="KW-1185">Reference proteome</keyword>
<dbReference type="AlphaFoldDB" id="D9QZ68"/>
<proteinExistence type="predicted"/>
<gene>
    <name evidence="1" type="ordered locus">Closa_1723</name>
</gene>
<dbReference type="HOGENOM" id="CLU_3402917_0_0_9"/>
<evidence type="ECO:0000313" key="1">
    <source>
        <dbReference type="EMBL" id="ADL04319.1"/>
    </source>
</evidence>
<accession>D9QZ68</accession>
<reference evidence="1" key="1">
    <citation type="submission" date="2010-07" db="EMBL/GenBank/DDBJ databases">
        <title>Complete sequence of Clostridium saccharolyticum WM1.</title>
        <authorList>
            <consortium name="US DOE Joint Genome Institute"/>
            <person name="Lucas S."/>
            <person name="Copeland A."/>
            <person name="Lapidus A."/>
            <person name="Cheng J.-F."/>
            <person name="Bruce D."/>
            <person name="Goodwin L."/>
            <person name="Pitluck S."/>
            <person name="Chertkov O."/>
            <person name="Detter J.C."/>
            <person name="Han C."/>
            <person name="Tapia R."/>
            <person name="Land M."/>
            <person name="Hauser L."/>
            <person name="Chang Y.-J."/>
            <person name="Jeffries C."/>
            <person name="Kyrpides N."/>
            <person name="Ivanova N."/>
            <person name="Mikhailova N."/>
            <person name="Mouttaki H."/>
            <person name="Lin L."/>
            <person name="Zhou J."/>
            <person name="Hemme C.L."/>
            <person name="Woyke T."/>
        </authorList>
    </citation>
    <scope>NUCLEOTIDE SEQUENCE [LARGE SCALE GENOMIC DNA]</scope>
    <source>
        <strain evidence="1">WM1</strain>
    </source>
</reference>
<evidence type="ECO:0000313" key="2">
    <source>
        <dbReference type="Proteomes" id="UP000001662"/>
    </source>
</evidence>
<dbReference type="STRING" id="610130.Closa_1723"/>
<dbReference type="KEGG" id="csh:Closa_1723"/>
<name>D9QZ68_LACSW</name>